<evidence type="ECO:0008006" key="4">
    <source>
        <dbReference type="Google" id="ProtNLM"/>
    </source>
</evidence>
<dbReference type="Proteomes" id="UP000629619">
    <property type="component" value="Unassembled WGS sequence"/>
</dbReference>
<organism evidence="2 3">
    <name type="scientific">Actinoplanes siamensis</name>
    <dbReference type="NCBI Taxonomy" id="1223317"/>
    <lineage>
        <taxon>Bacteria</taxon>
        <taxon>Bacillati</taxon>
        <taxon>Actinomycetota</taxon>
        <taxon>Actinomycetes</taxon>
        <taxon>Micromonosporales</taxon>
        <taxon>Micromonosporaceae</taxon>
        <taxon>Actinoplanes</taxon>
    </lineage>
</organism>
<protein>
    <recommendedName>
        <fullName evidence="4">Secreted protein</fullName>
    </recommendedName>
</protein>
<accession>A0A919KAF5</accession>
<reference evidence="2" key="1">
    <citation type="submission" date="2021-01" db="EMBL/GenBank/DDBJ databases">
        <title>Whole genome shotgun sequence of Actinoplanes siamensis NBRC 109076.</title>
        <authorList>
            <person name="Komaki H."/>
            <person name="Tamura T."/>
        </authorList>
    </citation>
    <scope>NUCLEOTIDE SEQUENCE</scope>
    <source>
        <strain evidence="2">NBRC 109076</strain>
    </source>
</reference>
<dbReference type="EMBL" id="BOMW01000005">
    <property type="protein sequence ID" value="GIF02825.1"/>
    <property type="molecule type" value="Genomic_DNA"/>
</dbReference>
<dbReference type="AlphaFoldDB" id="A0A919KAF5"/>
<keyword evidence="1" id="KW-0732">Signal</keyword>
<evidence type="ECO:0000313" key="2">
    <source>
        <dbReference type="EMBL" id="GIF02825.1"/>
    </source>
</evidence>
<comment type="caution">
    <text evidence="2">The sequence shown here is derived from an EMBL/GenBank/DDBJ whole genome shotgun (WGS) entry which is preliminary data.</text>
</comment>
<dbReference type="RefSeq" id="WP_203676558.1">
    <property type="nucleotide sequence ID" value="NZ_BOMW01000005.1"/>
</dbReference>
<name>A0A919KAF5_9ACTN</name>
<sequence>MKTFSGKLTAGFPALLAVSLGIGLSAVVVDAAGAAGPAAAAVARPATVDPEQLKDALLAEDDLPVGYRQFDLSAVALDMMAGAGAPDEAMMTASRLAGPRSVQPVGRHYSELAADRDTTPMEIAAFRQGEDGPLLVQKLVGTGEDVAQDLVGTVENMLDCCPVITSEDMRITLSELPRMPSLGDESVATEMTFSFQGEDSDVTLHGNALVLAYGDVFEEIVLVGTPESMDDAQFTEIAKNAFHKLAYA</sequence>
<feature type="chain" id="PRO_5039049776" description="Secreted protein" evidence="1">
    <location>
        <begin position="32"/>
        <end position="248"/>
    </location>
</feature>
<proteinExistence type="predicted"/>
<evidence type="ECO:0000313" key="3">
    <source>
        <dbReference type="Proteomes" id="UP000629619"/>
    </source>
</evidence>
<keyword evidence="3" id="KW-1185">Reference proteome</keyword>
<evidence type="ECO:0000256" key="1">
    <source>
        <dbReference type="SAM" id="SignalP"/>
    </source>
</evidence>
<gene>
    <name evidence="2" type="ORF">Asi03nite_03630</name>
</gene>
<feature type="signal peptide" evidence="1">
    <location>
        <begin position="1"/>
        <end position="31"/>
    </location>
</feature>